<sequence length="519" mass="56086">MKNRKNNYIYYWQLLFLAVVILFGSACQEEQMEPPVITGVINYEASPNDTAVTTIQTGQWVVLLGQNLSTVTQVNFGSVPATINTALFADGSLVVQLPDIPFESVPADELNIVTAISEGGMATFNINIIGDPLIAHVRSGEAAPNDTVVNVLYPGDEINIVGYNLKDATEIAFQGIAADLSKVVYTDTSAIVQVPADLSGSNALLANTITYTTDIGATSFSIRIVGPPVILNISLEVPFEGDMVHLFGFNFTAIQSLTFAGTEITDYQVEDESVLSFVSPALAQSGPVEITTLAGSFTTVFNVNDIAYINSGGVGILANMEWGDYFGWGWGNGDVNIYASDPNSGWPSYNSDYGVGYGAMYLVYKSAPLEAGEDGYLDGWGGNQILINDGGGQWVPTENLDDSGDNWALKFEMNVTKPWSGGTLCFRTASASNYIARYEPWKVSATKSVAVTTDGWQTISIPLSAFRLNDGEGDSISKVSDLLNADSGKTYMRVYLHNYRTSTTENFEAAFDNFRVVRR</sequence>
<dbReference type="Gene3D" id="2.60.120.430">
    <property type="entry name" value="Galactose-binding lectin"/>
    <property type="match status" value="1"/>
</dbReference>
<gene>
    <name evidence="2" type="ORF">LH29_12925</name>
</gene>
<dbReference type="AlphaFoldDB" id="A0A0D8JDP7"/>
<dbReference type="GO" id="GO:0030247">
    <property type="term" value="F:polysaccharide binding"/>
    <property type="evidence" value="ECO:0007669"/>
    <property type="project" value="InterPro"/>
</dbReference>
<evidence type="ECO:0000259" key="1">
    <source>
        <dbReference type="Pfam" id="PF18329"/>
    </source>
</evidence>
<dbReference type="Gene3D" id="2.60.40.10">
    <property type="entry name" value="Immunoglobulins"/>
    <property type="match status" value="3"/>
</dbReference>
<feature type="domain" description="Surface glycan-binding protein B xyloglucan binding" evidence="1">
    <location>
        <begin position="315"/>
        <end position="518"/>
    </location>
</feature>
<evidence type="ECO:0000313" key="2">
    <source>
        <dbReference type="EMBL" id="KJF43953.1"/>
    </source>
</evidence>
<dbReference type="InterPro" id="IPR013783">
    <property type="entry name" value="Ig-like_fold"/>
</dbReference>
<evidence type="ECO:0000313" key="3">
    <source>
        <dbReference type="Proteomes" id="UP000032544"/>
    </source>
</evidence>
<accession>A0A0D8JDP7</accession>
<keyword evidence="3" id="KW-1185">Reference proteome</keyword>
<comment type="caution">
    <text evidence="2">The sequence shown here is derived from an EMBL/GenBank/DDBJ whole genome shotgun (WGS) entry which is preliminary data.</text>
</comment>
<organism evidence="2 3">
    <name type="scientific">Draconibacterium sediminis</name>
    <dbReference type="NCBI Taxonomy" id="1544798"/>
    <lineage>
        <taxon>Bacteria</taxon>
        <taxon>Pseudomonadati</taxon>
        <taxon>Bacteroidota</taxon>
        <taxon>Bacteroidia</taxon>
        <taxon>Marinilabiliales</taxon>
        <taxon>Prolixibacteraceae</taxon>
        <taxon>Draconibacterium</taxon>
    </lineage>
</organism>
<proteinExistence type="predicted"/>
<reference evidence="2 3" key="1">
    <citation type="submission" date="2014-09" db="EMBL/GenBank/DDBJ databases">
        <title>Draft Genome Sequence of Draconibacterium sp. JN14CK-3.</title>
        <authorList>
            <person name="Dong C."/>
            <person name="Lai Q."/>
            <person name="Shao Z."/>
        </authorList>
    </citation>
    <scope>NUCLEOTIDE SEQUENCE [LARGE SCALE GENOMIC DNA]</scope>
    <source>
        <strain evidence="2 3">JN14CK-3</strain>
    </source>
</reference>
<dbReference type="STRING" id="1544798.LH29_12925"/>
<protein>
    <recommendedName>
        <fullName evidence="1">Surface glycan-binding protein B xyloglucan binding domain-containing protein</fullName>
    </recommendedName>
</protein>
<dbReference type="Pfam" id="PF18329">
    <property type="entry name" value="SGBP_B_XBD"/>
    <property type="match status" value="1"/>
</dbReference>
<dbReference type="InterPro" id="IPR040475">
    <property type="entry name" value="SGBP_B_XBD"/>
</dbReference>
<name>A0A0D8JDP7_9BACT</name>
<dbReference type="Proteomes" id="UP000032544">
    <property type="component" value="Unassembled WGS sequence"/>
</dbReference>
<dbReference type="EMBL" id="JRHC01000002">
    <property type="protein sequence ID" value="KJF43953.1"/>
    <property type="molecule type" value="Genomic_DNA"/>
</dbReference>
<dbReference type="PROSITE" id="PS51257">
    <property type="entry name" value="PROKAR_LIPOPROTEIN"/>
    <property type="match status" value="1"/>
</dbReference>
<dbReference type="RefSeq" id="WP_045030110.1">
    <property type="nucleotide sequence ID" value="NZ_JRHC01000002.1"/>
</dbReference>
<dbReference type="OrthoDB" id="660167at2"/>